<dbReference type="Gene3D" id="2.60.40.1120">
    <property type="entry name" value="Carboxypeptidase-like, regulatory domain"/>
    <property type="match status" value="1"/>
</dbReference>
<protein>
    <recommendedName>
        <fullName evidence="1">DUF3823 domain-containing protein</fullName>
    </recommendedName>
</protein>
<evidence type="ECO:0000313" key="3">
    <source>
        <dbReference type="Proteomes" id="UP000183200"/>
    </source>
</evidence>
<dbReference type="EMBL" id="FNGY01000007">
    <property type="protein sequence ID" value="SDN31269.1"/>
    <property type="molecule type" value="Genomic_DNA"/>
</dbReference>
<dbReference type="Pfam" id="PF12866">
    <property type="entry name" value="DUF3823"/>
    <property type="match status" value="1"/>
</dbReference>
<dbReference type="OrthoDB" id="642123at2"/>
<gene>
    <name evidence="2" type="ORF">SAMN05421820_10759</name>
</gene>
<reference evidence="3" key="1">
    <citation type="submission" date="2016-10" db="EMBL/GenBank/DDBJ databases">
        <authorList>
            <person name="Varghese N."/>
            <person name="Submissions S."/>
        </authorList>
    </citation>
    <scope>NUCLEOTIDE SEQUENCE [LARGE SCALE GENOMIC DNA]</scope>
    <source>
        <strain evidence="3">DSM 19110</strain>
    </source>
</reference>
<evidence type="ECO:0000259" key="1">
    <source>
        <dbReference type="Pfam" id="PF12866"/>
    </source>
</evidence>
<dbReference type="Proteomes" id="UP000183200">
    <property type="component" value="Unassembled WGS sequence"/>
</dbReference>
<organism evidence="2 3">
    <name type="scientific">Pedobacter steynii</name>
    <dbReference type="NCBI Taxonomy" id="430522"/>
    <lineage>
        <taxon>Bacteria</taxon>
        <taxon>Pseudomonadati</taxon>
        <taxon>Bacteroidota</taxon>
        <taxon>Sphingobacteriia</taxon>
        <taxon>Sphingobacteriales</taxon>
        <taxon>Sphingobacteriaceae</taxon>
        <taxon>Pedobacter</taxon>
    </lineage>
</organism>
<accession>A0A1H0ACG9</accession>
<dbReference type="PROSITE" id="PS51257">
    <property type="entry name" value="PROKAR_LIPOPROTEIN"/>
    <property type="match status" value="1"/>
</dbReference>
<proteinExistence type="predicted"/>
<evidence type="ECO:0000313" key="2">
    <source>
        <dbReference type="EMBL" id="SDN31269.1"/>
    </source>
</evidence>
<dbReference type="AlphaFoldDB" id="A0A1H0ACG9"/>
<sequence>MKKQIIYIMFLFVATIWSGCKKDNYEAPNASVSGNIVDAATGKNVPQQTLNGAKIRLYQLGYTGLIPQPISSSVNADGSYANSFIFNGKYKLFAEGPFFVKDTIFDLNINGNTKQDLKVQPYLTLSCEVISKTATSITIRVNAKRSTGNVQKIARVGAVAGLTTSVDVNNYYNLDASNNGRVLINTETDGDAAIEAKSYEFIIEKLKPNTLYYVRAVSRTINDGNLFNYTNVMEVTTAAQ</sequence>
<keyword evidence="3" id="KW-1185">Reference proteome</keyword>
<name>A0A1H0ACG9_9SPHI</name>
<dbReference type="InterPro" id="IPR024278">
    <property type="entry name" value="DUF3823_N"/>
</dbReference>
<feature type="domain" description="DUF3823" evidence="1">
    <location>
        <begin position="32"/>
        <end position="120"/>
    </location>
</feature>